<feature type="transmembrane region" description="Helical" evidence="1">
    <location>
        <begin position="98"/>
        <end position="119"/>
    </location>
</feature>
<protein>
    <recommendedName>
        <fullName evidence="2">CAAX prenyl protease 2/Lysostaphin resistance protein A-like domain-containing protein</fullName>
    </recommendedName>
</protein>
<dbReference type="Proteomes" id="UP000391834">
    <property type="component" value="Unassembled WGS sequence"/>
</dbReference>
<dbReference type="AlphaFoldDB" id="A0A5M4AVM0"/>
<reference evidence="3 4" key="1">
    <citation type="submission" date="2019-10" db="EMBL/GenBank/DDBJ databases">
        <title>Prolixibacter strains distinguished by the presence of nitrate reductase genes were adept at nitrate-dependent anaerobic corrosion of metallic iron and carbon steel.</title>
        <authorList>
            <person name="Iino T."/>
            <person name="Shono N."/>
            <person name="Ito K."/>
            <person name="Nakamura R."/>
            <person name="Sueoka K."/>
            <person name="Harayama S."/>
            <person name="Ohkuma M."/>
        </authorList>
    </citation>
    <scope>NUCLEOTIDE SEQUENCE [LARGE SCALE GENOMIC DNA]</scope>
    <source>
        <strain evidence="3 4">JCM 13498</strain>
    </source>
</reference>
<keyword evidence="4" id="KW-1185">Reference proteome</keyword>
<keyword evidence="1" id="KW-1133">Transmembrane helix</keyword>
<evidence type="ECO:0000256" key="1">
    <source>
        <dbReference type="SAM" id="Phobius"/>
    </source>
</evidence>
<proteinExistence type="predicted"/>
<dbReference type="EMBL" id="BLAX01000001">
    <property type="protein sequence ID" value="GET31467.1"/>
    <property type="molecule type" value="Genomic_DNA"/>
</dbReference>
<evidence type="ECO:0000313" key="3">
    <source>
        <dbReference type="EMBL" id="GET31467.1"/>
    </source>
</evidence>
<feature type="domain" description="CAAX prenyl protease 2/Lysostaphin resistance protein A-like" evidence="2">
    <location>
        <begin position="139"/>
        <end position="226"/>
    </location>
</feature>
<comment type="caution">
    <text evidence="3">The sequence shown here is derived from an EMBL/GenBank/DDBJ whole genome shotgun (WGS) entry which is preliminary data.</text>
</comment>
<dbReference type="InterPro" id="IPR052710">
    <property type="entry name" value="CAAX_protease"/>
</dbReference>
<feature type="transmembrane region" description="Helical" evidence="1">
    <location>
        <begin position="139"/>
        <end position="163"/>
    </location>
</feature>
<feature type="transmembrane region" description="Helical" evidence="1">
    <location>
        <begin position="175"/>
        <end position="208"/>
    </location>
</feature>
<dbReference type="OrthoDB" id="158986at2"/>
<evidence type="ECO:0000313" key="4">
    <source>
        <dbReference type="Proteomes" id="UP000391834"/>
    </source>
</evidence>
<feature type="transmembrane region" description="Helical" evidence="1">
    <location>
        <begin position="57"/>
        <end position="78"/>
    </location>
</feature>
<name>A0A5M4AVM0_9BACT</name>
<accession>A0A5M4AVM0</accession>
<dbReference type="PANTHER" id="PTHR36435">
    <property type="entry name" value="SLR1288 PROTEIN"/>
    <property type="match status" value="1"/>
</dbReference>
<organism evidence="3 4">
    <name type="scientific">Prolixibacter bellariivorans</name>
    <dbReference type="NCBI Taxonomy" id="314319"/>
    <lineage>
        <taxon>Bacteria</taxon>
        <taxon>Pseudomonadati</taxon>
        <taxon>Bacteroidota</taxon>
        <taxon>Bacteroidia</taxon>
        <taxon>Marinilabiliales</taxon>
        <taxon>Prolixibacteraceae</taxon>
        <taxon>Prolixibacter</taxon>
    </lineage>
</organism>
<gene>
    <name evidence="3" type="ORF">PbJCM13498_03300</name>
</gene>
<keyword evidence="1" id="KW-0472">Membrane</keyword>
<keyword evidence="1" id="KW-0812">Transmembrane</keyword>
<evidence type="ECO:0000259" key="2">
    <source>
        <dbReference type="Pfam" id="PF02517"/>
    </source>
</evidence>
<dbReference type="GO" id="GO:0080120">
    <property type="term" value="P:CAAX-box protein maturation"/>
    <property type="evidence" value="ECO:0007669"/>
    <property type="project" value="UniProtKB-ARBA"/>
</dbReference>
<dbReference type="PANTHER" id="PTHR36435:SF1">
    <property type="entry name" value="CAAX AMINO TERMINAL PROTEASE FAMILY PROTEIN"/>
    <property type="match status" value="1"/>
</dbReference>
<dbReference type="RefSeq" id="WP_025865606.1">
    <property type="nucleotide sequence ID" value="NZ_BLAX01000001.1"/>
</dbReference>
<dbReference type="GO" id="GO:0004175">
    <property type="term" value="F:endopeptidase activity"/>
    <property type="evidence" value="ECO:0007669"/>
    <property type="project" value="UniProtKB-ARBA"/>
</dbReference>
<dbReference type="Pfam" id="PF02517">
    <property type="entry name" value="Rce1-like"/>
    <property type="match status" value="1"/>
</dbReference>
<dbReference type="InterPro" id="IPR003675">
    <property type="entry name" value="Rce1/LyrA-like_dom"/>
</dbReference>
<feature type="transmembrane region" description="Helical" evidence="1">
    <location>
        <begin position="249"/>
        <end position="269"/>
    </location>
</feature>
<sequence>MFKERPQSEVPQSFYPNIGQSFRLLIRLILISIPLSIPYIVLMILNREYVLPYGQLLISFTLLFSYGVPFFIVARLGVKRIRKFDMPDYRLKLNMEPYQVLLVVVLMTLAASTLISAITDLLPESDWFNDYMTQLVQPNVFAFLTVVVAAPVLEEIFFRGVILEGLLKNYSPAKAIIWSAVIFGVAHMNMWQTTGAILSGLLLGWVYWKSNSIIPGMVIHFVNNLIGYIAMINTADANESLSDSIGDNLIYGVVLLSALGIFILTWRWLNKRWTNPTPEPAP</sequence>
<feature type="transmembrane region" description="Helical" evidence="1">
    <location>
        <begin position="24"/>
        <end position="45"/>
    </location>
</feature>